<dbReference type="PANTHER" id="PTHR32305:SF15">
    <property type="entry name" value="PROTEIN RHSA-RELATED"/>
    <property type="match status" value="1"/>
</dbReference>
<dbReference type="InterPro" id="IPR031325">
    <property type="entry name" value="RHS_repeat"/>
</dbReference>
<feature type="region of interest" description="Disordered" evidence="2">
    <location>
        <begin position="762"/>
        <end position="878"/>
    </location>
</feature>
<feature type="chain" id="PRO_5031441048" evidence="3">
    <location>
        <begin position="31"/>
        <end position="878"/>
    </location>
</feature>
<dbReference type="Pfam" id="PF25023">
    <property type="entry name" value="TEN_YD-shell"/>
    <property type="match status" value="1"/>
</dbReference>
<dbReference type="Gene3D" id="2.180.10.10">
    <property type="entry name" value="RHS repeat-associated core"/>
    <property type="match status" value="2"/>
</dbReference>
<protein>
    <submittedName>
        <fullName evidence="5">RHS repeat-associated protein</fullName>
    </submittedName>
</protein>
<feature type="signal peptide" evidence="3">
    <location>
        <begin position="1"/>
        <end position="30"/>
    </location>
</feature>
<organism evidence="5 6">
    <name type="scientific">Sphingomonas kyeonggiensis</name>
    <dbReference type="NCBI Taxonomy" id="1268553"/>
    <lineage>
        <taxon>Bacteria</taxon>
        <taxon>Pseudomonadati</taxon>
        <taxon>Pseudomonadota</taxon>
        <taxon>Alphaproteobacteria</taxon>
        <taxon>Sphingomonadales</taxon>
        <taxon>Sphingomonadaceae</taxon>
        <taxon>Sphingomonas</taxon>
    </lineage>
</organism>
<dbReference type="PANTHER" id="PTHR32305">
    <property type="match status" value="1"/>
</dbReference>
<evidence type="ECO:0000313" key="5">
    <source>
        <dbReference type="EMBL" id="MBB4100455.1"/>
    </source>
</evidence>
<feature type="domain" description="Teneurin-like YD-shell" evidence="4">
    <location>
        <begin position="420"/>
        <end position="708"/>
    </location>
</feature>
<feature type="compositionally biased region" description="Basic and acidic residues" evidence="2">
    <location>
        <begin position="789"/>
        <end position="802"/>
    </location>
</feature>
<feature type="compositionally biased region" description="Basic and acidic residues" evidence="2">
    <location>
        <begin position="814"/>
        <end position="840"/>
    </location>
</feature>
<proteinExistence type="predicted"/>
<comment type="caution">
    <text evidence="5">The sequence shown here is derived from an EMBL/GenBank/DDBJ whole genome shotgun (WGS) entry which is preliminary data.</text>
</comment>
<dbReference type="AlphaFoldDB" id="A0A7W6JVQ6"/>
<evidence type="ECO:0000259" key="4">
    <source>
        <dbReference type="Pfam" id="PF25023"/>
    </source>
</evidence>
<keyword evidence="6" id="KW-1185">Reference proteome</keyword>
<dbReference type="InterPro" id="IPR022385">
    <property type="entry name" value="Rhs_assc_core"/>
</dbReference>
<dbReference type="EMBL" id="JACIEH010000003">
    <property type="protein sequence ID" value="MBB4100455.1"/>
    <property type="molecule type" value="Genomic_DNA"/>
</dbReference>
<keyword evidence="1" id="KW-0677">Repeat</keyword>
<evidence type="ECO:0000256" key="2">
    <source>
        <dbReference type="SAM" id="MobiDB-lite"/>
    </source>
</evidence>
<gene>
    <name evidence="5" type="ORF">GGR46_004027</name>
</gene>
<dbReference type="InterPro" id="IPR050708">
    <property type="entry name" value="T6SS_VgrG/RHS"/>
</dbReference>
<evidence type="ECO:0000256" key="1">
    <source>
        <dbReference type="ARBA" id="ARBA00022737"/>
    </source>
</evidence>
<feature type="region of interest" description="Disordered" evidence="2">
    <location>
        <begin position="35"/>
        <end position="61"/>
    </location>
</feature>
<name>A0A7W6JVQ6_9SPHN</name>
<dbReference type="Pfam" id="PF05593">
    <property type="entry name" value="RHS_repeat"/>
    <property type="match status" value="2"/>
</dbReference>
<dbReference type="NCBIfam" id="TIGR03696">
    <property type="entry name" value="Rhs_assc_core"/>
    <property type="match status" value="1"/>
</dbReference>
<dbReference type="Proteomes" id="UP000557392">
    <property type="component" value="Unassembled WGS sequence"/>
</dbReference>
<keyword evidence="3" id="KW-0732">Signal</keyword>
<evidence type="ECO:0000256" key="3">
    <source>
        <dbReference type="SAM" id="SignalP"/>
    </source>
</evidence>
<reference evidence="5 6" key="1">
    <citation type="submission" date="2020-08" db="EMBL/GenBank/DDBJ databases">
        <title>Genomic Encyclopedia of Type Strains, Phase IV (KMG-IV): sequencing the most valuable type-strain genomes for metagenomic binning, comparative biology and taxonomic classification.</title>
        <authorList>
            <person name="Goeker M."/>
        </authorList>
    </citation>
    <scope>NUCLEOTIDE SEQUENCE [LARGE SCALE GENOMIC DNA]</scope>
    <source>
        <strain evidence="5 6">DSM 101806</strain>
    </source>
</reference>
<dbReference type="InterPro" id="IPR056823">
    <property type="entry name" value="TEN-like_YD-shell"/>
</dbReference>
<feature type="compositionally biased region" description="Polar residues" evidence="2">
    <location>
        <begin position="772"/>
        <end position="782"/>
    </location>
</feature>
<sequence length="878" mass="95780">MNPKLSGDFMRFALKAALGCLLLLPGVSHGQDSPAFTTDTRYDSSGRKTGEMLPDPDGAGPLHNIGTRYTYDSADRLTSVEQGELLSWPDASVAPADWPNFNVNKRTDYQYDSFGRKVRESLSSAGTIYSVTQYSYDVLGRLICTATRMNSSQFGGSLPDACTLGPQGSQGADRITKNIYDAAGQLLQVRKAVGTSLEQAYVTYSYTTNGKQEYVVDANGNKARMIYDGLDRHKQWQFPSATAPSAYNGSTPANALATSGAVNPNDREEYSYDANDNRTSLRKRDGRVFTYGYDALNRMTSKIVPDACVAGYACTSVNASATRDVYYSYDLRGLQTAARFDSASGADAVLSGWDGFGRQSSSTTSMGGVSRSLGYQYDANGNRVRITYPDNHFVNYYRDGLDRLYYTDLDGTIGLFYPPYDEAGRVSTLYRYNQWGASWGFGTNYGYDGVSRLTSYRHNFSSGGNVLTTLAYNPASQIVSRARDNDDYRFTGYVNVDRPYTRNGLNQYTSAGGAGGVVFAYDANGNLISEGSTNYAYDAENRLVASSAGVALVYDPLGRLYQVYRGGVSDTRFLYDGDALIAEYDGSGTLLKRYVHGAADGVDDPLVEFNGTSTFPRYLFADHQGSIIAVADGDGSRIAVNSYDEYGIPASGNSGRFQYTGQAWIPELGMYHYKARIYSPTLGRFLQTDPIGYQDQVNLYAYVANDPINHTDPSGNCIEDLCIGEGAVAACLASQACTAGAAALIAGTAYYGGKLIQAIVGGPPKSPPRRTPSVSTQRTASASPPPDDNDPHNKPAERESNPKHHKNSQSPEPENVRELYSKSVQDKSGVRWTRDSDGVFHRFSRPSNGKTHWNGSTSGNDPIQLRNIPNEILKRKWD</sequence>
<accession>A0A7W6JVQ6</accession>
<evidence type="ECO:0000313" key="6">
    <source>
        <dbReference type="Proteomes" id="UP000557392"/>
    </source>
</evidence>
<dbReference type="InterPro" id="IPR006530">
    <property type="entry name" value="YD"/>
</dbReference>
<feature type="compositionally biased region" description="Basic and acidic residues" evidence="2">
    <location>
        <begin position="40"/>
        <end position="50"/>
    </location>
</feature>
<feature type="compositionally biased region" description="Polar residues" evidence="2">
    <location>
        <begin position="845"/>
        <end position="861"/>
    </location>
</feature>
<dbReference type="NCBIfam" id="TIGR01643">
    <property type="entry name" value="YD_repeat_2x"/>
    <property type="match status" value="1"/>
</dbReference>